<dbReference type="InterPro" id="IPR000305">
    <property type="entry name" value="GIY-YIG_endonuc"/>
</dbReference>
<gene>
    <name evidence="2" type="ORF">PGLA_00925</name>
</gene>
<organism evidence="2 3">
    <name type="scientific">Paenibacillus glacialis</name>
    <dbReference type="NCBI Taxonomy" id="494026"/>
    <lineage>
        <taxon>Bacteria</taxon>
        <taxon>Bacillati</taxon>
        <taxon>Bacillota</taxon>
        <taxon>Bacilli</taxon>
        <taxon>Bacillales</taxon>
        <taxon>Paenibacillaceae</taxon>
        <taxon>Paenibacillus</taxon>
    </lineage>
</organism>
<protein>
    <recommendedName>
        <fullName evidence="1">GIY-YIG domain-containing protein</fullName>
    </recommendedName>
</protein>
<dbReference type="PROSITE" id="PS50164">
    <property type="entry name" value="GIY_YIG"/>
    <property type="match status" value="1"/>
</dbReference>
<evidence type="ECO:0000313" key="3">
    <source>
        <dbReference type="Proteomes" id="UP000076967"/>
    </source>
</evidence>
<dbReference type="Proteomes" id="UP000076967">
    <property type="component" value="Unassembled WGS sequence"/>
</dbReference>
<comment type="caution">
    <text evidence="2">The sequence shown here is derived from an EMBL/GenBank/DDBJ whole genome shotgun (WGS) entry which is preliminary data.</text>
</comment>
<dbReference type="EMBL" id="LVJH01000002">
    <property type="protein sequence ID" value="OAB45992.1"/>
    <property type="molecule type" value="Genomic_DNA"/>
</dbReference>
<evidence type="ECO:0000259" key="1">
    <source>
        <dbReference type="PROSITE" id="PS50164"/>
    </source>
</evidence>
<name>A0A168NP99_9BACL</name>
<dbReference type="OrthoDB" id="3480230at2"/>
<proteinExistence type="predicted"/>
<dbReference type="STRING" id="494026.PGLA_00925"/>
<accession>A0A168NP99</accession>
<reference evidence="2 3" key="1">
    <citation type="submission" date="2016-03" db="EMBL/GenBank/DDBJ databases">
        <title>Draft genome sequence of Paenibacillus glacialis DSM 22343.</title>
        <authorList>
            <person name="Shin S.-K."/>
            <person name="Yi H."/>
        </authorList>
    </citation>
    <scope>NUCLEOTIDE SEQUENCE [LARGE SCALE GENOMIC DNA]</scope>
    <source>
        <strain evidence="2 3">DSM 22343</strain>
    </source>
</reference>
<feature type="domain" description="GIY-YIG" evidence="1">
    <location>
        <begin position="36"/>
        <end position="143"/>
    </location>
</feature>
<dbReference type="AlphaFoldDB" id="A0A168NP99"/>
<evidence type="ECO:0000313" key="2">
    <source>
        <dbReference type="EMBL" id="OAB45992.1"/>
    </source>
</evidence>
<keyword evidence="3" id="KW-1185">Reference proteome</keyword>
<dbReference type="RefSeq" id="WP_068527387.1">
    <property type="nucleotide sequence ID" value="NZ_LVJH01000002.1"/>
</dbReference>
<sequence length="148" mass="17551">MLNNLSLDFNWSKVETDEIPYLYPQTFDRSMNKNLQVPSVYRWRIYKTDSECRDVYIGETDNLKRRVTGYLKPGISQMTNIRMKNLFDNYIEKGYKIELDIVQISTFIFNGIELNQDSLSSKNIRLIIENMIILKHKNLGYNLLNVKI</sequence>